<dbReference type="EMBL" id="VNHT01000109">
    <property type="protein sequence ID" value="TYP71725.1"/>
    <property type="molecule type" value="Genomic_DNA"/>
</dbReference>
<dbReference type="Pfam" id="PF01527">
    <property type="entry name" value="HTH_Tnp_1"/>
    <property type="match status" value="1"/>
</dbReference>
<dbReference type="OrthoDB" id="9810995at2"/>
<dbReference type="SUPFAM" id="SSF46689">
    <property type="entry name" value="Homeodomain-like"/>
    <property type="match status" value="1"/>
</dbReference>
<evidence type="ECO:0000313" key="2">
    <source>
        <dbReference type="Proteomes" id="UP000324176"/>
    </source>
</evidence>
<dbReference type="AlphaFoldDB" id="A0A5D3Y9B1"/>
<dbReference type="GO" id="GO:0004803">
    <property type="term" value="F:transposase activity"/>
    <property type="evidence" value="ECO:0007669"/>
    <property type="project" value="InterPro"/>
</dbReference>
<proteinExistence type="predicted"/>
<reference evidence="1 2" key="1">
    <citation type="submission" date="2019-07" db="EMBL/GenBank/DDBJ databases">
        <title>Active sludge and wastewater microbial communities from Klosterneuburg, Austria.</title>
        <authorList>
            <person name="Wagner M."/>
        </authorList>
    </citation>
    <scope>NUCLEOTIDE SEQUENCE [LARGE SCALE GENOMIC DNA]</scope>
    <source>
        <strain evidence="1 2">Nm2</strain>
    </source>
</reference>
<dbReference type="GO" id="GO:0003677">
    <property type="term" value="F:DNA binding"/>
    <property type="evidence" value="ECO:0007669"/>
    <property type="project" value="InterPro"/>
</dbReference>
<evidence type="ECO:0000313" key="1">
    <source>
        <dbReference type="EMBL" id="TYP71725.1"/>
    </source>
</evidence>
<accession>A0A5D3Y9B1</accession>
<dbReference type="InterPro" id="IPR002514">
    <property type="entry name" value="Transposase_8"/>
</dbReference>
<dbReference type="GO" id="GO:0006313">
    <property type="term" value="P:DNA transposition"/>
    <property type="evidence" value="ECO:0007669"/>
    <property type="project" value="InterPro"/>
</dbReference>
<comment type="caution">
    <text evidence="1">The sequence shown here is derived from an EMBL/GenBank/DDBJ whole genome shotgun (WGS) entry which is preliminary data.</text>
</comment>
<dbReference type="RefSeq" id="WP_082110310.1">
    <property type="nucleotide sequence ID" value="NZ_CP011451.1"/>
</dbReference>
<name>A0A5D3Y9B1_9PROT</name>
<organism evidence="1 2">
    <name type="scientific">Nitrosomonas communis</name>
    <dbReference type="NCBI Taxonomy" id="44574"/>
    <lineage>
        <taxon>Bacteria</taxon>
        <taxon>Pseudomonadati</taxon>
        <taxon>Pseudomonadota</taxon>
        <taxon>Betaproteobacteria</taxon>
        <taxon>Nitrosomonadales</taxon>
        <taxon>Nitrosomonadaceae</taxon>
        <taxon>Nitrosomonas</taxon>
    </lineage>
</organism>
<dbReference type="Proteomes" id="UP000324176">
    <property type="component" value="Unassembled WGS sequence"/>
</dbReference>
<gene>
    <name evidence="1" type="ORF">BCL69_11092</name>
</gene>
<dbReference type="InterPro" id="IPR009057">
    <property type="entry name" value="Homeodomain-like_sf"/>
</dbReference>
<sequence length="63" mass="7345">MQSASLDQSYTITETAEILEINTGMFRRWVKEYEADEEGHVFRGNGKLTPNQEEIRSLKVQLR</sequence>
<protein>
    <submittedName>
        <fullName evidence="1">Transposase</fullName>
    </submittedName>
</protein>